<evidence type="ECO:0000313" key="1">
    <source>
        <dbReference type="EMBL" id="TNV70743.1"/>
    </source>
</evidence>
<sequence>MQNLTRRFFRDFHRKRRISIIKESMINRKLTFQRKMYNYKVSQYAILHNIQKNERNWLSGQRVMDVQVKPEVTSLWPYLNLNQHHINKNQTRQQVQDLV</sequence>
<name>A0A8J8SUG4_HALGN</name>
<accession>A0A8J8SUG4</accession>
<dbReference type="AlphaFoldDB" id="A0A8J8SUG4"/>
<protein>
    <submittedName>
        <fullName evidence="1">Uncharacterized protein</fullName>
    </submittedName>
</protein>
<dbReference type="EMBL" id="RRYP01033299">
    <property type="protein sequence ID" value="TNV70743.1"/>
    <property type="molecule type" value="Genomic_DNA"/>
</dbReference>
<gene>
    <name evidence="1" type="ORF">FGO68_gene15019</name>
</gene>
<reference evidence="1" key="1">
    <citation type="submission" date="2019-06" db="EMBL/GenBank/DDBJ databases">
        <authorList>
            <person name="Zheng W."/>
        </authorList>
    </citation>
    <scope>NUCLEOTIDE SEQUENCE</scope>
    <source>
        <strain evidence="1">QDHG01</strain>
    </source>
</reference>
<proteinExistence type="predicted"/>
<dbReference type="Proteomes" id="UP000785679">
    <property type="component" value="Unassembled WGS sequence"/>
</dbReference>
<keyword evidence="2" id="KW-1185">Reference proteome</keyword>
<comment type="caution">
    <text evidence="1">The sequence shown here is derived from an EMBL/GenBank/DDBJ whole genome shotgun (WGS) entry which is preliminary data.</text>
</comment>
<organism evidence="1 2">
    <name type="scientific">Halteria grandinella</name>
    <dbReference type="NCBI Taxonomy" id="5974"/>
    <lineage>
        <taxon>Eukaryota</taxon>
        <taxon>Sar</taxon>
        <taxon>Alveolata</taxon>
        <taxon>Ciliophora</taxon>
        <taxon>Intramacronucleata</taxon>
        <taxon>Spirotrichea</taxon>
        <taxon>Stichotrichia</taxon>
        <taxon>Sporadotrichida</taxon>
        <taxon>Halteriidae</taxon>
        <taxon>Halteria</taxon>
    </lineage>
</organism>
<evidence type="ECO:0000313" key="2">
    <source>
        <dbReference type="Proteomes" id="UP000785679"/>
    </source>
</evidence>